<feature type="transmembrane region" description="Helical" evidence="7">
    <location>
        <begin position="134"/>
        <end position="152"/>
    </location>
</feature>
<gene>
    <name evidence="9" type="ORF">RE476_06795</name>
</gene>
<dbReference type="InterPro" id="IPR005467">
    <property type="entry name" value="His_kinase_dom"/>
</dbReference>
<dbReference type="PANTHER" id="PTHR43065:SF10">
    <property type="entry name" value="PEROXIDE STRESS-ACTIVATED HISTIDINE KINASE MAK3"/>
    <property type="match status" value="1"/>
</dbReference>
<keyword evidence="7" id="KW-1133">Transmembrane helix</keyword>
<dbReference type="InterPro" id="IPR033425">
    <property type="entry name" value="MASE3"/>
</dbReference>
<keyword evidence="10" id="KW-1185">Reference proteome</keyword>
<dbReference type="CDD" id="cd00075">
    <property type="entry name" value="HATPase"/>
    <property type="match status" value="1"/>
</dbReference>
<keyword evidence="3" id="KW-0547">Nucleotide-binding</keyword>
<dbReference type="RefSeq" id="WP_309306910.1">
    <property type="nucleotide sequence ID" value="NZ_CP133594.1"/>
</dbReference>
<dbReference type="Pfam" id="PF02518">
    <property type="entry name" value="HATPase_c"/>
    <property type="match status" value="1"/>
</dbReference>
<dbReference type="AlphaFoldDB" id="A0AA51YII8"/>
<keyword evidence="2" id="KW-0808">Transferase</keyword>
<dbReference type="Gene3D" id="3.30.565.10">
    <property type="entry name" value="Histidine kinase-like ATPase, C-terminal domain"/>
    <property type="match status" value="1"/>
</dbReference>
<feature type="transmembrane region" description="Helical" evidence="7">
    <location>
        <begin position="32"/>
        <end position="52"/>
    </location>
</feature>
<dbReference type="SMART" id="SM00387">
    <property type="entry name" value="HATPase_c"/>
    <property type="match status" value="1"/>
</dbReference>
<dbReference type="InterPro" id="IPR036890">
    <property type="entry name" value="HATPase_C_sf"/>
</dbReference>
<dbReference type="Pfam" id="PF17159">
    <property type="entry name" value="MASE3"/>
    <property type="match status" value="1"/>
</dbReference>
<evidence type="ECO:0000313" key="9">
    <source>
        <dbReference type="EMBL" id="WMW21124.1"/>
    </source>
</evidence>
<evidence type="ECO:0000256" key="7">
    <source>
        <dbReference type="SAM" id="Phobius"/>
    </source>
</evidence>
<protein>
    <submittedName>
        <fullName evidence="9">MASE3 domain-containing protein</fullName>
    </submittedName>
</protein>
<keyword evidence="4" id="KW-0418">Kinase</keyword>
<keyword evidence="6" id="KW-0902">Two-component regulatory system</keyword>
<dbReference type="GeneID" id="84229834"/>
<dbReference type="GO" id="GO:0000160">
    <property type="term" value="P:phosphorelay signal transduction system"/>
    <property type="evidence" value="ECO:0007669"/>
    <property type="project" value="UniProtKB-KW"/>
</dbReference>
<accession>A0AA51YII8</accession>
<feature type="transmembrane region" description="Helical" evidence="7">
    <location>
        <begin position="104"/>
        <end position="122"/>
    </location>
</feature>
<keyword evidence="5" id="KW-0067">ATP-binding</keyword>
<feature type="domain" description="Histidine kinase" evidence="8">
    <location>
        <begin position="284"/>
        <end position="475"/>
    </location>
</feature>
<evidence type="ECO:0000256" key="6">
    <source>
        <dbReference type="ARBA" id="ARBA00023012"/>
    </source>
</evidence>
<dbReference type="SUPFAM" id="SSF55874">
    <property type="entry name" value="ATPase domain of HSP90 chaperone/DNA topoisomerase II/histidine kinase"/>
    <property type="match status" value="1"/>
</dbReference>
<feature type="transmembrane region" description="Helical" evidence="7">
    <location>
        <begin position="7"/>
        <end position="26"/>
    </location>
</feature>
<dbReference type="GO" id="GO:0005524">
    <property type="term" value="F:ATP binding"/>
    <property type="evidence" value="ECO:0007669"/>
    <property type="project" value="UniProtKB-KW"/>
</dbReference>
<keyword evidence="1" id="KW-0597">Phosphoprotein</keyword>
<keyword evidence="7" id="KW-0472">Membrane</keyword>
<evidence type="ECO:0000256" key="3">
    <source>
        <dbReference type="ARBA" id="ARBA00022741"/>
    </source>
</evidence>
<dbReference type="PRINTS" id="PR00344">
    <property type="entry name" value="BCTRLSENSOR"/>
</dbReference>
<keyword evidence="7" id="KW-0812">Transmembrane</keyword>
<dbReference type="GO" id="GO:0016301">
    <property type="term" value="F:kinase activity"/>
    <property type="evidence" value="ECO:0007669"/>
    <property type="project" value="UniProtKB-KW"/>
</dbReference>
<reference evidence="9" key="1">
    <citation type="submission" date="2023-08" db="EMBL/GenBank/DDBJ databases">
        <title>Methanolobus mangrovi sp. nov. and Methanolobus sediminis sp. nov, two novel methylotrophic methanogens isolated from mangrove sediments in China.</title>
        <authorList>
            <person name="Zhou J."/>
        </authorList>
    </citation>
    <scope>NUCLEOTIDE SEQUENCE</scope>
    <source>
        <strain evidence="9">FTZ2</strain>
    </source>
</reference>
<evidence type="ECO:0000256" key="5">
    <source>
        <dbReference type="ARBA" id="ARBA00022840"/>
    </source>
</evidence>
<evidence type="ECO:0000256" key="4">
    <source>
        <dbReference type="ARBA" id="ARBA00022777"/>
    </source>
</evidence>
<dbReference type="KEGG" id="mmav:RE476_06795"/>
<dbReference type="PROSITE" id="PS50109">
    <property type="entry name" value="HIS_KIN"/>
    <property type="match status" value="1"/>
</dbReference>
<sequence>MGSRYLCERYSETLLVLLILACLYFVSLKSYLLFHSIVEVASVVVISAVFLIAWNSRNYIKNSYLLFLGISFLFVAGIDFLHIISYKGMCIFLGYDANLPTQLWIAARYMQSISLLIAPFMLGRALNVHKVFSIYFVVTSLLLTSIFTGYFPDCFIEGSGLTQFKIVSEYIISLFLLASLFMLHRHKAEFNYNVYRLLSVAIIFTIFSELSFTFYIDVYGFSNLIGHYFKLLSFYLVYKAIVVTGLMSPYDLLYRELKMKEYDLVKEKESQESLLETLGLVNKIIRHDILNDLNIIYLSVDNLKERMEERELDMSQKAVEHSLNLIKEMKEFESLTSLKGLSTLNLRQLILEAAQEFPVTINVVGNCSVKADTGLHSVVSNIIQNAIVHGKADRINITMQEKDNFCELRIADNGSGIPDRIKGRVFEEGFKYGESANTGLGLYIARKIVERYGEITLEDNVPSGVIFILKLNHVSTSK</sequence>
<proteinExistence type="predicted"/>
<feature type="transmembrane region" description="Helical" evidence="7">
    <location>
        <begin position="164"/>
        <end position="183"/>
    </location>
</feature>
<feature type="transmembrane region" description="Helical" evidence="7">
    <location>
        <begin position="64"/>
        <end position="84"/>
    </location>
</feature>
<dbReference type="InterPro" id="IPR003594">
    <property type="entry name" value="HATPase_dom"/>
</dbReference>
<dbReference type="InterPro" id="IPR004358">
    <property type="entry name" value="Sig_transdc_His_kin-like_C"/>
</dbReference>
<evidence type="ECO:0000256" key="2">
    <source>
        <dbReference type="ARBA" id="ARBA00022679"/>
    </source>
</evidence>
<evidence type="ECO:0000313" key="10">
    <source>
        <dbReference type="Proteomes" id="UP001183006"/>
    </source>
</evidence>
<feature type="transmembrane region" description="Helical" evidence="7">
    <location>
        <begin position="195"/>
        <end position="216"/>
    </location>
</feature>
<name>A0AA51YII8_9EURY</name>
<feature type="transmembrane region" description="Helical" evidence="7">
    <location>
        <begin position="228"/>
        <end position="250"/>
    </location>
</feature>
<dbReference type="PANTHER" id="PTHR43065">
    <property type="entry name" value="SENSOR HISTIDINE KINASE"/>
    <property type="match status" value="1"/>
</dbReference>
<evidence type="ECO:0000259" key="8">
    <source>
        <dbReference type="PROSITE" id="PS50109"/>
    </source>
</evidence>
<dbReference type="Proteomes" id="UP001183006">
    <property type="component" value="Chromosome"/>
</dbReference>
<evidence type="ECO:0000256" key="1">
    <source>
        <dbReference type="ARBA" id="ARBA00022553"/>
    </source>
</evidence>
<organism evidence="9 10">
    <name type="scientific">Methanolobus mangrovi</name>
    <dbReference type="NCBI Taxonomy" id="3072977"/>
    <lineage>
        <taxon>Archaea</taxon>
        <taxon>Methanobacteriati</taxon>
        <taxon>Methanobacteriota</taxon>
        <taxon>Stenosarchaea group</taxon>
        <taxon>Methanomicrobia</taxon>
        <taxon>Methanosarcinales</taxon>
        <taxon>Methanosarcinaceae</taxon>
        <taxon>Methanolobus</taxon>
    </lineage>
</organism>
<dbReference type="EMBL" id="CP133594">
    <property type="protein sequence ID" value="WMW21124.1"/>
    <property type="molecule type" value="Genomic_DNA"/>
</dbReference>